<dbReference type="InterPro" id="IPR013221">
    <property type="entry name" value="Mur_ligase_cen"/>
</dbReference>
<dbReference type="GO" id="GO:0005524">
    <property type="term" value="F:ATP binding"/>
    <property type="evidence" value="ECO:0007669"/>
    <property type="project" value="UniProtKB-KW"/>
</dbReference>
<dbReference type="STRING" id="1619007.UX70_C0001G0938"/>
<organism evidence="6 7">
    <name type="scientific">Candidatus Wolfebacteria bacterium GW2011_GWB1_47_1</name>
    <dbReference type="NCBI Taxonomy" id="1619007"/>
    <lineage>
        <taxon>Bacteria</taxon>
        <taxon>Candidatus Wolfeibacteriota</taxon>
    </lineage>
</organism>
<dbReference type="InterPro" id="IPR004101">
    <property type="entry name" value="Mur_ligase_C"/>
</dbReference>
<dbReference type="InterPro" id="IPR036615">
    <property type="entry name" value="Mur_ligase_C_dom_sf"/>
</dbReference>
<dbReference type="GO" id="GO:0047480">
    <property type="term" value="F:UDP-N-acetylmuramoyl-tripeptide-D-alanyl-D-alanine ligase activity"/>
    <property type="evidence" value="ECO:0007669"/>
    <property type="project" value="UniProtKB-EC"/>
</dbReference>
<dbReference type="PANTHER" id="PTHR43024:SF1">
    <property type="entry name" value="UDP-N-ACETYLMURAMOYL-TRIPEPTIDE--D-ALANYL-D-ALANINE LIGASE"/>
    <property type="match status" value="1"/>
</dbReference>
<dbReference type="Proteomes" id="UP000035656">
    <property type="component" value="Chromosome"/>
</dbReference>
<keyword evidence="1 6" id="KW-0436">Ligase</keyword>
<keyword evidence="2" id="KW-0547">Nucleotide-binding</keyword>
<evidence type="ECO:0000256" key="2">
    <source>
        <dbReference type="ARBA" id="ARBA00022741"/>
    </source>
</evidence>
<feature type="domain" description="Mur ligase C-terminal" evidence="4">
    <location>
        <begin position="296"/>
        <end position="421"/>
    </location>
</feature>
<reference evidence="6 7" key="1">
    <citation type="journal article" date="2015" name="Nature">
        <title>rRNA introns, odd ribosomes, and small enigmatic genomes across a large radiation of phyla.</title>
        <authorList>
            <person name="Brown C.T."/>
            <person name="Hug L.A."/>
            <person name="Thomas B.C."/>
            <person name="Sharon I."/>
            <person name="Castelle C.J."/>
            <person name="Singh A."/>
            <person name="Wilkins M.J."/>
            <person name="Williams K.H."/>
            <person name="Banfield J.F."/>
        </authorList>
    </citation>
    <scope>NUCLEOTIDE SEQUENCE [LARGE SCALE GENOMIC DNA]</scope>
</reference>
<feature type="domain" description="Mur ligase central" evidence="5">
    <location>
        <begin position="125"/>
        <end position="272"/>
    </location>
</feature>
<dbReference type="InterPro" id="IPR036565">
    <property type="entry name" value="Mur-like_cat_sf"/>
</dbReference>
<dbReference type="PATRIC" id="fig|1619007.4.peg.917"/>
<name>A0A0G4ATX2_9BACT</name>
<dbReference type="AlphaFoldDB" id="A0A0G4ATX2"/>
<protein>
    <submittedName>
        <fullName evidence="6">UDP-N-acetylmuramoylalanyl-D-glutamyl-2, 6-diaminopimelate--D-alanyl-D-alanyl ligase, UDP-N-acetylmuramoyl-tripeptide--D-alanyl-D-alanine ligase</fullName>
        <ecNumber evidence="6">6.3.2.10</ecNumber>
    </submittedName>
</protein>
<dbReference type="Pfam" id="PF02875">
    <property type="entry name" value="Mur_ligase_C"/>
    <property type="match status" value="1"/>
</dbReference>
<gene>
    <name evidence="6" type="ORF">UX70_C0001G0938</name>
</gene>
<sequence>MIRLLRKLLRRCARMIIWNYKPEVVAITGSVGKTSAKDAIFAVLSKKGESSLSEKERWRVRKSKGNFNNEIGTPLNIIGNWTEDDLKLVSRETPAGTKRVQKAAFWLRVLSVAVAHVILPRSKRYPQVLVLEYGADRQGDIKYLLGIARPKIGIVTAIGETPSHGEYYPDTEAVAREKGKLVESLPAGGWAILNYDDDLVIGMKEKTRARVKTFGFGEGADVRISQFENQSVDGRPEGIAFKIEHEGSFVPVTIKNVFGRAQGYSIAIAFAVGLTFGLNLVEIAELVERYYIPAKRRMNLVEGIKGCWIIDDSYNAAPLSVKEALLTVKDLAATRKIAVLGDMLELGKLSVEAHESIGKMVPGVIDVLFTVGPRGKFIAESAIKNGMSKANVRIFDTADEMLPEIQNTVTKGDLVLVKASRAMALDRVVEEIREMA</sequence>
<dbReference type="KEGG" id="pwo:UX70_C0001G0938"/>
<evidence type="ECO:0000256" key="3">
    <source>
        <dbReference type="ARBA" id="ARBA00022840"/>
    </source>
</evidence>
<dbReference type="SUPFAM" id="SSF53244">
    <property type="entry name" value="MurD-like peptide ligases, peptide-binding domain"/>
    <property type="match status" value="1"/>
</dbReference>
<dbReference type="Gene3D" id="3.90.190.20">
    <property type="entry name" value="Mur ligase, C-terminal domain"/>
    <property type="match status" value="1"/>
</dbReference>
<dbReference type="Gene3D" id="3.40.1190.10">
    <property type="entry name" value="Mur-like, catalytic domain"/>
    <property type="match status" value="1"/>
</dbReference>
<evidence type="ECO:0000259" key="5">
    <source>
        <dbReference type="Pfam" id="PF08245"/>
    </source>
</evidence>
<evidence type="ECO:0000313" key="6">
    <source>
        <dbReference type="EMBL" id="AKM78638.1"/>
    </source>
</evidence>
<evidence type="ECO:0000256" key="1">
    <source>
        <dbReference type="ARBA" id="ARBA00022598"/>
    </source>
</evidence>
<dbReference type="EC" id="6.3.2.10" evidence="6"/>
<dbReference type="EMBL" id="CP011209">
    <property type="protein sequence ID" value="AKM78638.1"/>
    <property type="molecule type" value="Genomic_DNA"/>
</dbReference>
<keyword evidence="3" id="KW-0067">ATP-binding</keyword>
<dbReference type="InterPro" id="IPR051046">
    <property type="entry name" value="MurCDEF_CellWall_CoF430Synth"/>
</dbReference>
<dbReference type="PANTHER" id="PTHR43024">
    <property type="entry name" value="UDP-N-ACETYLMURAMOYL-TRIPEPTIDE--D-ALANYL-D-ALANINE LIGASE"/>
    <property type="match status" value="1"/>
</dbReference>
<dbReference type="SUPFAM" id="SSF53623">
    <property type="entry name" value="MurD-like peptide ligases, catalytic domain"/>
    <property type="match status" value="1"/>
</dbReference>
<accession>A0A0G4ATX2</accession>
<proteinExistence type="predicted"/>
<evidence type="ECO:0000259" key="4">
    <source>
        <dbReference type="Pfam" id="PF02875"/>
    </source>
</evidence>
<evidence type="ECO:0000313" key="7">
    <source>
        <dbReference type="Proteomes" id="UP000035656"/>
    </source>
</evidence>
<dbReference type="Pfam" id="PF08245">
    <property type="entry name" value="Mur_ligase_M"/>
    <property type="match status" value="1"/>
</dbReference>